<dbReference type="Pfam" id="PF07786">
    <property type="entry name" value="HGSNAT_cat"/>
    <property type="match status" value="1"/>
</dbReference>
<name>A0A840ALV2_9HYPH</name>
<proteinExistence type="predicted"/>
<feature type="transmembrane region" description="Helical" evidence="2">
    <location>
        <begin position="82"/>
        <end position="101"/>
    </location>
</feature>
<keyword evidence="2" id="KW-1133">Transmembrane helix</keyword>
<organism evidence="4 5">
    <name type="scientific">Kaistia hirudinis</name>
    <dbReference type="NCBI Taxonomy" id="1293440"/>
    <lineage>
        <taxon>Bacteria</taxon>
        <taxon>Pseudomonadati</taxon>
        <taxon>Pseudomonadota</taxon>
        <taxon>Alphaproteobacteria</taxon>
        <taxon>Hyphomicrobiales</taxon>
        <taxon>Kaistiaceae</taxon>
        <taxon>Kaistia</taxon>
    </lineage>
</organism>
<reference evidence="4 5" key="1">
    <citation type="submission" date="2020-08" db="EMBL/GenBank/DDBJ databases">
        <title>Genomic Encyclopedia of Type Strains, Phase IV (KMG-IV): sequencing the most valuable type-strain genomes for metagenomic binning, comparative biology and taxonomic classification.</title>
        <authorList>
            <person name="Goeker M."/>
        </authorList>
    </citation>
    <scope>NUCLEOTIDE SEQUENCE [LARGE SCALE GENOMIC DNA]</scope>
    <source>
        <strain evidence="4 5">DSM 25966</strain>
    </source>
</reference>
<evidence type="ECO:0000256" key="2">
    <source>
        <dbReference type="SAM" id="Phobius"/>
    </source>
</evidence>
<keyword evidence="2" id="KW-0812">Transmembrane</keyword>
<evidence type="ECO:0000256" key="1">
    <source>
        <dbReference type="SAM" id="MobiDB-lite"/>
    </source>
</evidence>
<dbReference type="Proteomes" id="UP000553963">
    <property type="component" value="Unassembled WGS sequence"/>
</dbReference>
<feature type="transmembrane region" description="Helical" evidence="2">
    <location>
        <begin position="223"/>
        <end position="245"/>
    </location>
</feature>
<feature type="transmembrane region" description="Helical" evidence="2">
    <location>
        <begin position="173"/>
        <end position="194"/>
    </location>
</feature>
<feature type="transmembrane region" description="Helical" evidence="2">
    <location>
        <begin position="51"/>
        <end position="70"/>
    </location>
</feature>
<evidence type="ECO:0000259" key="3">
    <source>
        <dbReference type="Pfam" id="PF07786"/>
    </source>
</evidence>
<keyword evidence="2" id="KW-0472">Membrane</keyword>
<dbReference type="RefSeq" id="WP_183398936.1">
    <property type="nucleotide sequence ID" value="NZ_JACIDS010000003.1"/>
</dbReference>
<feature type="transmembrane region" description="Helical" evidence="2">
    <location>
        <begin position="139"/>
        <end position="161"/>
    </location>
</feature>
<accession>A0A840ALV2</accession>
<dbReference type="EMBL" id="JACIDS010000003">
    <property type="protein sequence ID" value="MBB3931280.1"/>
    <property type="molecule type" value="Genomic_DNA"/>
</dbReference>
<feature type="transmembrane region" description="Helical" evidence="2">
    <location>
        <begin position="12"/>
        <end position="31"/>
    </location>
</feature>
<feature type="region of interest" description="Disordered" evidence="1">
    <location>
        <begin position="319"/>
        <end position="345"/>
    </location>
</feature>
<protein>
    <submittedName>
        <fullName evidence="4">Putative membrane protein</fullName>
    </submittedName>
</protein>
<sequence>MNEAEAPRRIALLDAVRGVALVAMAIFHGAWDVSFLRLVRFDPGESFGWTLFARLIAGTFLAVSGISLVLATRNGIRLKAYFRRLALVAAAAVLVSAATWFVMPQGWVFFGILHQIALAGVLALPFLRAPALAIAAASAFFLVLPHLFRAEIFATPALWWVGLAPLPPPSFDYVPVFPWFGIVLAGVLAGRLGLQFGLDRRLAAWTPRHWPGRVLALGGRHSLLVYLVHQPILFGFFFLIAHVVLPDTAEMAERADCRDSCMAQGFDAGECTAYCGCAFDTIKTEGLMPAYLTNSLTPIQMATLRDSFLTCQAKSLRALGDEPPADAPPADVPPSDAPASAAPSP</sequence>
<gene>
    <name evidence="4" type="ORF">GGR25_002330</name>
</gene>
<keyword evidence="5" id="KW-1185">Reference proteome</keyword>
<dbReference type="InterPro" id="IPR012429">
    <property type="entry name" value="HGSNAT_cat"/>
</dbReference>
<feature type="domain" description="Heparan-alpha-glucosaminide N-acetyltransferase catalytic" evidence="3">
    <location>
        <begin position="9"/>
        <end position="231"/>
    </location>
</feature>
<feature type="transmembrane region" description="Helical" evidence="2">
    <location>
        <begin position="107"/>
        <end position="127"/>
    </location>
</feature>
<dbReference type="AlphaFoldDB" id="A0A840ALV2"/>
<evidence type="ECO:0000313" key="5">
    <source>
        <dbReference type="Proteomes" id="UP000553963"/>
    </source>
</evidence>
<evidence type="ECO:0000313" key="4">
    <source>
        <dbReference type="EMBL" id="MBB3931280.1"/>
    </source>
</evidence>
<feature type="compositionally biased region" description="Pro residues" evidence="1">
    <location>
        <begin position="325"/>
        <end position="336"/>
    </location>
</feature>
<comment type="caution">
    <text evidence="4">The sequence shown here is derived from an EMBL/GenBank/DDBJ whole genome shotgun (WGS) entry which is preliminary data.</text>
</comment>